<keyword evidence="5" id="KW-1185">Reference proteome</keyword>
<evidence type="ECO:0000256" key="1">
    <source>
        <dbReference type="SAM" id="Phobius"/>
    </source>
</evidence>
<dbReference type="InterPro" id="IPR036734">
    <property type="entry name" value="Neur_chan_lig-bd_sf"/>
</dbReference>
<proteinExistence type="predicted"/>
<dbReference type="CDD" id="cd18989">
    <property type="entry name" value="LGIC_ECD_cation"/>
    <property type="match status" value="1"/>
</dbReference>
<feature type="transmembrane region" description="Helical" evidence="1">
    <location>
        <begin position="443"/>
        <end position="463"/>
    </location>
</feature>
<dbReference type="InterPro" id="IPR006202">
    <property type="entry name" value="Neur_chan_lig-bd"/>
</dbReference>
<evidence type="ECO:0000313" key="4">
    <source>
        <dbReference type="EMBL" id="EDW73768.2"/>
    </source>
</evidence>
<dbReference type="PANTHER" id="PTHR36695:SF12">
    <property type="entry name" value="AGAP008648-PA"/>
    <property type="match status" value="1"/>
</dbReference>
<feature type="domain" description="Neurotransmitter-gated ion-channel ligand-binding" evidence="2">
    <location>
        <begin position="217"/>
        <end position="411"/>
    </location>
</feature>
<feature type="transmembrane region" description="Helical" evidence="1">
    <location>
        <begin position="545"/>
        <end position="565"/>
    </location>
</feature>
<dbReference type="AlphaFoldDB" id="B4MNS9"/>
<dbReference type="SUPFAM" id="SSF63712">
    <property type="entry name" value="Nicotinic receptor ligand binding domain-like"/>
    <property type="match status" value="1"/>
</dbReference>
<dbReference type="Pfam" id="PF02931">
    <property type="entry name" value="Neur_chan_LBD"/>
    <property type="match status" value="1"/>
</dbReference>
<dbReference type="Proteomes" id="UP000007798">
    <property type="component" value="Unassembled WGS sequence"/>
</dbReference>
<dbReference type="KEGG" id="dwi:6639646"/>
<gene>
    <name evidence="4" type="primary">Dwil\GK19635</name>
    <name evidence="4" type="ORF">Dwil_GK19635</name>
</gene>
<evidence type="ECO:0000313" key="5">
    <source>
        <dbReference type="Proteomes" id="UP000007798"/>
    </source>
</evidence>
<dbReference type="OrthoDB" id="8182187at2759"/>
<dbReference type="HOGENOM" id="CLU_035177_0_0_1"/>
<dbReference type="GO" id="GO:0016020">
    <property type="term" value="C:membrane"/>
    <property type="evidence" value="ECO:0007669"/>
    <property type="project" value="InterPro"/>
</dbReference>
<feature type="transmembrane region" description="Helical" evidence="1">
    <location>
        <begin position="414"/>
        <end position="436"/>
    </location>
</feature>
<dbReference type="Gene3D" id="2.70.170.10">
    <property type="entry name" value="Neurotransmitter-gated ion-channel ligand-binding domain"/>
    <property type="match status" value="1"/>
</dbReference>
<dbReference type="GO" id="GO:0005230">
    <property type="term" value="F:extracellular ligand-gated monoatomic ion channel activity"/>
    <property type="evidence" value="ECO:0007669"/>
    <property type="project" value="InterPro"/>
</dbReference>
<evidence type="ECO:0008006" key="6">
    <source>
        <dbReference type="Google" id="ProtNLM"/>
    </source>
</evidence>
<feature type="transmembrane region" description="Helical" evidence="1">
    <location>
        <begin position="478"/>
        <end position="498"/>
    </location>
</feature>
<evidence type="ECO:0000259" key="3">
    <source>
        <dbReference type="Pfam" id="PF12248"/>
    </source>
</evidence>
<dbReference type="FunCoup" id="B4MNS9">
    <property type="interactions" value="8"/>
</dbReference>
<dbReference type="InParanoid" id="B4MNS9"/>
<keyword evidence="1" id="KW-0472">Membrane</keyword>
<protein>
    <recommendedName>
        <fullName evidence="6">Neurotransmitter-gated ion-channel ligand-binding domain-containing protein</fullName>
    </recommendedName>
</protein>
<evidence type="ECO:0000259" key="2">
    <source>
        <dbReference type="Pfam" id="PF02931"/>
    </source>
</evidence>
<dbReference type="InterPro" id="IPR022041">
    <property type="entry name" value="Methyltransf_FA"/>
</dbReference>
<name>B4MNS9_DROWI</name>
<organism evidence="4 5">
    <name type="scientific">Drosophila willistoni</name>
    <name type="common">Fruit fly</name>
    <dbReference type="NCBI Taxonomy" id="7260"/>
    <lineage>
        <taxon>Eukaryota</taxon>
        <taxon>Metazoa</taxon>
        <taxon>Ecdysozoa</taxon>
        <taxon>Arthropoda</taxon>
        <taxon>Hexapoda</taxon>
        <taxon>Insecta</taxon>
        <taxon>Pterygota</taxon>
        <taxon>Neoptera</taxon>
        <taxon>Endopterygota</taxon>
        <taxon>Diptera</taxon>
        <taxon>Brachycera</taxon>
        <taxon>Muscomorpha</taxon>
        <taxon>Ephydroidea</taxon>
        <taxon>Drosophilidae</taxon>
        <taxon>Drosophila</taxon>
        <taxon>Sophophora</taxon>
    </lineage>
</organism>
<keyword evidence="1" id="KW-0812">Transmembrane</keyword>
<accession>B4MNS9</accession>
<dbReference type="PANTHER" id="PTHR36695">
    <property type="entry name" value="AGAP008648-PA"/>
    <property type="match status" value="1"/>
</dbReference>
<sequence>MLTVFPLRVASVGRYNISFAQLDQCQTYFITATSYAYNDFFKVNKLNNNNVTDNTRLHLKFYVIANMDAHILLTVIDRPRPNDAVYEVVIGAGGNTFSAIRTMIGSHRVSTNQDHHLLSHYEPTPIEIVQTKDGDLSVYIPGFKEEPLLRYHDDAALQINYISFSSFGTNSARWFYDCPFDNSGTNSIDQEERAKTKAEELLDLLIINGQNSTLPANLSSIKFHFQMRSLAFDQPSALLTTRMQLLMHWRDERLIWKPEEFGNLTSFEHPDLQIWAPQLAVLNGALDSLGGVLKGYELRIYANGNITLLATNLEITSWCVDTARNWPNERVMCDIELGVMEVEDRSTISLVYDQQQRPLSPNEHVNTPSAWTFVEIAVVHVANDSSRRYTPKYMLQSMNGDVAIQFTMQRNSSFYKLVFAVPLIGCQIFIVLAFLIRSNRRGALLLIVFLITAWGLMLLTRHASTHYVPPLMAAYQDIMLITVYCYLLHIAIIWLVFYPPRAKAPSWLLSILNSNPLRFILGLRFMDSTDYCDVLEKPWRHLAKLLNNLSFIVVSILLIVINVIGKI</sequence>
<dbReference type="STRING" id="7260.B4MNS9"/>
<keyword evidence="1" id="KW-1133">Transmembrane helix</keyword>
<dbReference type="Pfam" id="PF12248">
    <property type="entry name" value="Methyltransf_FA"/>
    <property type="match status" value="1"/>
</dbReference>
<reference evidence="4 5" key="1">
    <citation type="journal article" date="2007" name="Nature">
        <title>Evolution of genes and genomes on the Drosophila phylogeny.</title>
        <authorList>
            <consortium name="Drosophila 12 Genomes Consortium"/>
            <person name="Clark A.G."/>
            <person name="Eisen M.B."/>
            <person name="Smith D.R."/>
            <person name="Bergman C.M."/>
            <person name="Oliver B."/>
            <person name="Markow T.A."/>
            <person name="Kaufman T.C."/>
            <person name="Kellis M."/>
            <person name="Gelbart W."/>
            <person name="Iyer V.N."/>
            <person name="Pollard D.A."/>
            <person name="Sackton T.B."/>
            <person name="Larracuente A.M."/>
            <person name="Singh N.D."/>
            <person name="Abad J.P."/>
            <person name="Abt D.N."/>
            <person name="Adryan B."/>
            <person name="Aguade M."/>
            <person name="Akashi H."/>
            <person name="Anderson W.W."/>
            <person name="Aquadro C.F."/>
            <person name="Ardell D.H."/>
            <person name="Arguello R."/>
            <person name="Artieri C.G."/>
            <person name="Barbash D.A."/>
            <person name="Barker D."/>
            <person name="Barsanti P."/>
            <person name="Batterham P."/>
            <person name="Batzoglou S."/>
            <person name="Begun D."/>
            <person name="Bhutkar A."/>
            <person name="Blanco E."/>
            <person name="Bosak S.A."/>
            <person name="Bradley R.K."/>
            <person name="Brand A.D."/>
            <person name="Brent M.R."/>
            <person name="Brooks A.N."/>
            <person name="Brown R.H."/>
            <person name="Butlin R.K."/>
            <person name="Caggese C."/>
            <person name="Calvi B.R."/>
            <person name="Bernardo de Carvalho A."/>
            <person name="Caspi A."/>
            <person name="Castrezana S."/>
            <person name="Celniker S.E."/>
            <person name="Chang J.L."/>
            <person name="Chapple C."/>
            <person name="Chatterji S."/>
            <person name="Chinwalla A."/>
            <person name="Civetta A."/>
            <person name="Clifton S.W."/>
            <person name="Comeron J.M."/>
            <person name="Costello J.C."/>
            <person name="Coyne J.A."/>
            <person name="Daub J."/>
            <person name="David R.G."/>
            <person name="Delcher A.L."/>
            <person name="Delehaunty K."/>
            <person name="Do C.B."/>
            <person name="Ebling H."/>
            <person name="Edwards K."/>
            <person name="Eickbush T."/>
            <person name="Evans J.D."/>
            <person name="Filipski A."/>
            <person name="Findeiss S."/>
            <person name="Freyhult E."/>
            <person name="Fulton L."/>
            <person name="Fulton R."/>
            <person name="Garcia A.C."/>
            <person name="Gardiner A."/>
            <person name="Garfield D.A."/>
            <person name="Garvin B.E."/>
            <person name="Gibson G."/>
            <person name="Gilbert D."/>
            <person name="Gnerre S."/>
            <person name="Godfrey J."/>
            <person name="Good R."/>
            <person name="Gotea V."/>
            <person name="Gravely B."/>
            <person name="Greenberg A.J."/>
            <person name="Griffiths-Jones S."/>
            <person name="Gross S."/>
            <person name="Guigo R."/>
            <person name="Gustafson E.A."/>
            <person name="Haerty W."/>
            <person name="Hahn M.W."/>
            <person name="Halligan D.L."/>
            <person name="Halpern A.L."/>
            <person name="Halter G.M."/>
            <person name="Han M.V."/>
            <person name="Heger A."/>
            <person name="Hillier L."/>
            <person name="Hinrichs A.S."/>
            <person name="Holmes I."/>
            <person name="Hoskins R.A."/>
            <person name="Hubisz M.J."/>
            <person name="Hultmark D."/>
            <person name="Huntley M.A."/>
            <person name="Jaffe D.B."/>
            <person name="Jagadeeshan S."/>
            <person name="Jeck W.R."/>
            <person name="Johnson J."/>
            <person name="Jones C.D."/>
            <person name="Jordan W.C."/>
            <person name="Karpen G.H."/>
            <person name="Kataoka E."/>
            <person name="Keightley P.D."/>
            <person name="Kheradpour P."/>
            <person name="Kirkness E.F."/>
            <person name="Koerich L.B."/>
            <person name="Kristiansen K."/>
            <person name="Kudrna D."/>
            <person name="Kulathinal R.J."/>
            <person name="Kumar S."/>
            <person name="Kwok R."/>
            <person name="Lander E."/>
            <person name="Langley C.H."/>
            <person name="Lapoint R."/>
            <person name="Lazzaro B.P."/>
            <person name="Lee S.J."/>
            <person name="Levesque L."/>
            <person name="Li R."/>
            <person name="Lin C.F."/>
            <person name="Lin M.F."/>
            <person name="Lindblad-Toh K."/>
            <person name="Llopart A."/>
            <person name="Long M."/>
            <person name="Low L."/>
            <person name="Lozovsky E."/>
            <person name="Lu J."/>
            <person name="Luo M."/>
            <person name="Machado C.A."/>
            <person name="Makalowski W."/>
            <person name="Marzo M."/>
            <person name="Matsuda M."/>
            <person name="Matzkin L."/>
            <person name="McAllister B."/>
            <person name="McBride C.S."/>
            <person name="McKernan B."/>
            <person name="McKernan K."/>
            <person name="Mendez-Lago M."/>
            <person name="Minx P."/>
            <person name="Mollenhauer M.U."/>
            <person name="Montooth K."/>
            <person name="Mount S.M."/>
            <person name="Mu X."/>
            <person name="Myers E."/>
            <person name="Negre B."/>
            <person name="Newfeld S."/>
            <person name="Nielsen R."/>
            <person name="Noor M.A."/>
            <person name="O'Grady P."/>
            <person name="Pachter L."/>
            <person name="Papaceit M."/>
            <person name="Parisi M.J."/>
            <person name="Parisi M."/>
            <person name="Parts L."/>
            <person name="Pedersen J.S."/>
            <person name="Pesole G."/>
            <person name="Phillippy A.M."/>
            <person name="Ponting C.P."/>
            <person name="Pop M."/>
            <person name="Porcelli D."/>
            <person name="Powell J.R."/>
            <person name="Prohaska S."/>
            <person name="Pruitt K."/>
            <person name="Puig M."/>
            <person name="Quesneville H."/>
            <person name="Ram K.R."/>
            <person name="Rand D."/>
            <person name="Rasmussen M.D."/>
            <person name="Reed L.K."/>
            <person name="Reenan R."/>
            <person name="Reily A."/>
            <person name="Remington K.A."/>
            <person name="Rieger T.T."/>
            <person name="Ritchie M.G."/>
            <person name="Robin C."/>
            <person name="Rogers Y.H."/>
            <person name="Rohde C."/>
            <person name="Rozas J."/>
            <person name="Rubenfield M.J."/>
            <person name="Ruiz A."/>
            <person name="Russo S."/>
            <person name="Salzberg S.L."/>
            <person name="Sanchez-Gracia A."/>
            <person name="Saranga D.J."/>
            <person name="Sato H."/>
            <person name="Schaeffer S.W."/>
            <person name="Schatz M.C."/>
            <person name="Schlenke T."/>
            <person name="Schwartz R."/>
            <person name="Segarra C."/>
            <person name="Singh R.S."/>
            <person name="Sirot L."/>
            <person name="Sirota M."/>
            <person name="Sisneros N.B."/>
            <person name="Smith C.D."/>
            <person name="Smith T.F."/>
            <person name="Spieth J."/>
            <person name="Stage D.E."/>
            <person name="Stark A."/>
            <person name="Stephan W."/>
            <person name="Strausberg R.L."/>
            <person name="Strempel S."/>
            <person name="Sturgill D."/>
            <person name="Sutton G."/>
            <person name="Sutton G.G."/>
            <person name="Tao W."/>
            <person name="Teichmann S."/>
            <person name="Tobari Y.N."/>
            <person name="Tomimura Y."/>
            <person name="Tsolas J.M."/>
            <person name="Valente V.L."/>
            <person name="Venter E."/>
            <person name="Venter J.C."/>
            <person name="Vicario S."/>
            <person name="Vieira F.G."/>
            <person name="Vilella A.J."/>
            <person name="Villasante A."/>
            <person name="Walenz B."/>
            <person name="Wang J."/>
            <person name="Wasserman M."/>
            <person name="Watts T."/>
            <person name="Wilson D."/>
            <person name="Wilson R.K."/>
            <person name="Wing R.A."/>
            <person name="Wolfner M.F."/>
            <person name="Wong A."/>
            <person name="Wong G.K."/>
            <person name="Wu C.I."/>
            <person name="Wu G."/>
            <person name="Yamamoto D."/>
            <person name="Yang H.P."/>
            <person name="Yang S.P."/>
            <person name="Yorke J.A."/>
            <person name="Yoshida K."/>
            <person name="Zdobnov E."/>
            <person name="Zhang P."/>
            <person name="Zhang Y."/>
            <person name="Zimin A.V."/>
            <person name="Baldwin J."/>
            <person name="Abdouelleil A."/>
            <person name="Abdulkadir J."/>
            <person name="Abebe A."/>
            <person name="Abera B."/>
            <person name="Abreu J."/>
            <person name="Acer S.C."/>
            <person name="Aftuck L."/>
            <person name="Alexander A."/>
            <person name="An P."/>
            <person name="Anderson E."/>
            <person name="Anderson S."/>
            <person name="Arachi H."/>
            <person name="Azer M."/>
            <person name="Bachantsang P."/>
            <person name="Barry A."/>
            <person name="Bayul T."/>
            <person name="Berlin A."/>
            <person name="Bessette D."/>
            <person name="Bloom T."/>
            <person name="Blye J."/>
            <person name="Boguslavskiy L."/>
            <person name="Bonnet C."/>
            <person name="Boukhgalter B."/>
            <person name="Bourzgui I."/>
            <person name="Brown A."/>
            <person name="Cahill P."/>
            <person name="Channer S."/>
            <person name="Cheshatsang Y."/>
            <person name="Chuda L."/>
            <person name="Citroen M."/>
            <person name="Collymore A."/>
            <person name="Cooke P."/>
            <person name="Costello M."/>
            <person name="D'Aco K."/>
            <person name="Daza R."/>
            <person name="De Haan G."/>
            <person name="DeGray S."/>
            <person name="DeMaso C."/>
            <person name="Dhargay N."/>
            <person name="Dooley K."/>
            <person name="Dooley E."/>
            <person name="Doricent M."/>
            <person name="Dorje P."/>
            <person name="Dorjee K."/>
            <person name="Dupes A."/>
            <person name="Elong R."/>
            <person name="Falk J."/>
            <person name="Farina A."/>
            <person name="Faro S."/>
            <person name="Ferguson D."/>
            <person name="Fisher S."/>
            <person name="Foley C.D."/>
            <person name="Franke A."/>
            <person name="Friedrich D."/>
            <person name="Gadbois L."/>
            <person name="Gearin G."/>
            <person name="Gearin C.R."/>
            <person name="Giannoukos G."/>
            <person name="Goode T."/>
            <person name="Graham J."/>
            <person name="Grandbois E."/>
            <person name="Grewal S."/>
            <person name="Gyaltsen K."/>
            <person name="Hafez N."/>
            <person name="Hagos B."/>
            <person name="Hall J."/>
            <person name="Henson C."/>
            <person name="Hollinger A."/>
            <person name="Honan T."/>
            <person name="Huard M.D."/>
            <person name="Hughes L."/>
            <person name="Hurhula B."/>
            <person name="Husby M.E."/>
            <person name="Kamat A."/>
            <person name="Kanga B."/>
            <person name="Kashin S."/>
            <person name="Khazanovich D."/>
            <person name="Kisner P."/>
            <person name="Lance K."/>
            <person name="Lara M."/>
            <person name="Lee W."/>
            <person name="Lennon N."/>
            <person name="Letendre F."/>
            <person name="LeVine R."/>
            <person name="Lipovsky A."/>
            <person name="Liu X."/>
            <person name="Liu J."/>
            <person name="Liu S."/>
            <person name="Lokyitsang T."/>
            <person name="Lokyitsang Y."/>
            <person name="Lubonja R."/>
            <person name="Lui A."/>
            <person name="MacDonald P."/>
            <person name="Magnisalis V."/>
            <person name="Maru K."/>
            <person name="Matthews C."/>
            <person name="McCusker W."/>
            <person name="McDonough S."/>
            <person name="Mehta T."/>
            <person name="Meldrim J."/>
            <person name="Meneus L."/>
            <person name="Mihai O."/>
            <person name="Mihalev A."/>
            <person name="Mihova T."/>
            <person name="Mittelman R."/>
            <person name="Mlenga V."/>
            <person name="Montmayeur A."/>
            <person name="Mulrain L."/>
            <person name="Navidi A."/>
            <person name="Naylor J."/>
            <person name="Negash T."/>
            <person name="Nguyen T."/>
            <person name="Nguyen N."/>
            <person name="Nicol R."/>
            <person name="Norbu C."/>
            <person name="Norbu N."/>
            <person name="Novod N."/>
            <person name="O'Neill B."/>
            <person name="Osman S."/>
            <person name="Markiewicz E."/>
            <person name="Oyono O.L."/>
            <person name="Patti C."/>
            <person name="Phunkhang P."/>
            <person name="Pierre F."/>
            <person name="Priest M."/>
            <person name="Raghuraman S."/>
            <person name="Rege F."/>
            <person name="Reyes R."/>
            <person name="Rise C."/>
            <person name="Rogov P."/>
            <person name="Ross K."/>
            <person name="Ryan E."/>
            <person name="Settipalli S."/>
            <person name="Shea T."/>
            <person name="Sherpa N."/>
            <person name="Shi L."/>
            <person name="Shih D."/>
            <person name="Sparrow T."/>
            <person name="Spaulding J."/>
            <person name="Stalker J."/>
            <person name="Stange-Thomann N."/>
            <person name="Stavropoulos S."/>
            <person name="Stone C."/>
            <person name="Strader C."/>
            <person name="Tesfaye S."/>
            <person name="Thomson T."/>
            <person name="Thoulutsang Y."/>
            <person name="Thoulutsang D."/>
            <person name="Topham K."/>
            <person name="Topping I."/>
            <person name="Tsamla T."/>
            <person name="Vassiliev H."/>
            <person name="Vo A."/>
            <person name="Wangchuk T."/>
            <person name="Wangdi T."/>
            <person name="Weiand M."/>
            <person name="Wilkinson J."/>
            <person name="Wilson A."/>
            <person name="Yadav S."/>
            <person name="Young G."/>
            <person name="Yu Q."/>
            <person name="Zembek L."/>
            <person name="Zhong D."/>
            <person name="Zimmer A."/>
            <person name="Zwirko Z."/>
            <person name="Jaffe D.B."/>
            <person name="Alvarez P."/>
            <person name="Brockman W."/>
            <person name="Butler J."/>
            <person name="Chin C."/>
            <person name="Gnerre S."/>
            <person name="Grabherr M."/>
            <person name="Kleber M."/>
            <person name="Mauceli E."/>
            <person name="MacCallum I."/>
        </authorList>
    </citation>
    <scope>NUCLEOTIDE SEQUENCE [LARGE SCALE GENOMIC DNA]</scope>
    <source>
        <strain evidence="5">Tucson 14030-0811.24</strain>
    </source>
</reference>
<dbReference type="EMBL" id="CH963848">
    <property type="protein sequence ID" value="EDW73768.2"/>
    <property type="molecule type" value="Genomic_DNA"/>
</dbReference>
<dbReference type="eggNOG" id="KOG3645">
    <property type="taxonomic scope" value="Eukaryota"/>
</dbReference>
<feature type="domain" description="Farnesoic acid O-methyl transferase" evidence="3">
    <location>
        <begin position="33"/>
        <end position="179"/>
    </location>
</feature>